<comment type="caution">
    <text evidence="4">The sequence shown here is derived from an EMBL/GenBank/DDBJ whole genome shotgun (WGS) entry which is preliminary data.</text>
</comment>
<dbReference type="Proteomes" id="UP000299084">
    <property type="component" value="Unassembled WGS sequence"/>
</dbReference>
<feature type="domain" description="PSD13 N-terminal" evidence="3">
    <location>
        <begin position="57"/>
        <end position="100"/>
    </location>
</feature>
<evidence type="ECO:0000313" key="5">
    <source>
        <dbReference type="Proteomes" id="UP000299084"/>
    </source>
</evidence>
<dbReference type="AlphaFoldDB" id="A0A5N4BY00"/>
<dbReference type="InterPro" id="IPR054179">
    <property type="entry name" value="PSD13_N"/>
</dbReference>
<evidence type="ECO:0000259" key="3">
    <source>
        <dbReference type="Pfam" id="PF22037"/>
    </source>
</evidence>
<protein>
    <submittedName>
        <fullName evidence="4">26S proteasome non-ATPase regulatory subunit 13</fullName>
    </submittedName>
</protein>
<accession>A0A5N4BY00</accession>
<keyword evidence="1 4" id="KW-0647">Proteasome</keyword>
<feature type="region of interest" description="Disordered" evidence="2">
    <location>
        <begin position="743"/>
        <end position="762"/>
    </location>
</feature>
<feature type="compositionally biased region" description="Polar residues" evidence="2">
    <location>
        <begin position="993"/>
        <end position="1004"/>
    </location>
</feature>
<sequence>MGVHIHSQLRTEAAPHSLCTHCCCFPSRGEALSDAWYCSHVPAGVGAETHGVGAETHCVERCNCRFYDLSSKYYQTTGNHASYYKDALRFLGCVDIKDLPGSMPLRSVSPRSSSHDTAAVRNHSHVFIPLRRRPVWLEGGESGVSFSFCVVLSSVFSAGENEAHSSEPLCCSLSGSFALRPVPGPLVLNTEVLDLGECTAQTFQGFEVSEQQERAFTLGLAGLLGEGVFNFGELVILGRAGWPLPRAGSRAAVACPLIFPHPGPGHKGRLDSSAQGYRLTELHLCWVEGIPKASRKDALCLTSVVMSDGGKTMGLGGGSALVERGEWSVQDEGQGSAWGRSGLGEGQCGGEGSAWMGGHCGDGQQERVLGEEREGACVDSVTVGAAEQLSQGRHSPQFSSTGYAGGVLPSSRQPLDTGLMVRAVHPDVLGVSCALPALPCAKSLPETPAPAVLPLVLVLQTCMALRSAAAAVAVVLTRPFSTTSLLPLPPLAFFSLCLGLSLDGLLRERFPDLPPWHTAASSTHSGNESRLLHKPATWDVAAVKLPPQGQDSCVSSVSASFPICQSGGGVLHEPLSAQVELLVMKALSVGLVKGSIDEVDKRVHMTWVQPRCLNVPVVLVCTQIKGMKDRLEAWRCWWSTRPTTSSPSLLAMTCLWRRVSWPMNLAVEKICVRLGVGVGIQSLLCGCHCSLQWEGVTGSVWVPLGGRRSSPSVESAHSRAGRAWWKFGLGSLLLYPEGRAAVPTGDKGRASTEGSGHGRQGHEETQCLFPLTESATQPTASVPECPVLTGASPQTAQCWALGQRFSIWNSTQPAGSRKLRNIAESPTACSWAQADRLCPWVLLEQQWRIRQTALPLSSCWTVGPARFTPLTQTSPESGGDSLLCGDRGEQPWGPVSESGLSSQPHPPAQSLPGCLCRDLELLSPGRVYTLPSGVVLSYLSQVWGPFLGLGGGGGTPYAECVQVCEAIPPGPPRSQWLHSEPGCISPSLFPPETAQTSRPSPSSK</sequence>
<organism evidence="4 5">
    <name type="scientific">Camelus dromedarius</name>
    <name type="common">Dromedary</name>
    <name type="synonym">Arabian camel</name>
    <dbReference type="NCBI Taxonomy" id="9838"/>
    <lineage>
        <taxon>Eukaryota</taxon>
        <taxon>Metazoa</taxon>
        <taxon>Chordata</taxon>
        <taxon>Craniata</taxon>
        <taxon>Vertebrata</taxon>
        <taxon>Euteleostomi</taxon>
        <taxon>Mammalia</taxon>
        <taxon>Eutheria</taxon>
        <taxon>Laurasiatheria</taxon>
        <taxon>Artiodactyla</taxon>
        <taxon>Tylopoda</taxon>
        <taxon>Camelidae</taxon>
        <taxon>Camelus</taxon>
    </lineage>
</organism>
<dbReference type="GO" id="GO:0006511">
    <property type="term" value="P:ubiquitin-dependent protein catabolic process"/>
    <property type="evidence" value="ECO:0007669"/>
    <property type="project" value="TreeGrafter"/>
</dbReference>
<feature type="region of interest" description="Disordered" evidence="2">
    <location>
        <begin position="975"/>
        <end position="1004"/>
    </location>
</feature>
<proteinExistence type="predicted"/>
<dbReference type="EMBL" id="JWIN03000075">
    <property type="protein sequence ID" value="KAB1251502.1"/>
    <property type="molecule type" value="Genomic_DNA"/>
</dbReference>
<dbReference type="GO" id="GO:0008541">
    <property type="term" value="C:proteasome regulatory particle, lid subcomplex"/>
    <property type="evidence" value="ECO:0007669"/>
    <property type="project" value="TreeGrafter"/>
</dbReference>
<dbReference type="PANTHER" id="PTHR10539">
    <property type="entry name" value="26S PROTEASOME NON-ATPASE REGULATORY SUBUNIT 13"/>
    <property type="match status" value="1"/>
</dbReference>
<gene>
    <name evidence="4" type="ORF">Cadr_000030573</name>
</gene>
<feature type="domain" description="PSD13 N-terminal" evidence="3">
    <location>
        <begin position="206"/>
        <end position="235"/>
    </location>
</feature>
<reference evidence="4 5" key="1">
    <citation type="journal article" date="2019" name="Mol. Ecol. Resour.">
        <title>Improving Illumina assemblies with Hi-C and long reads: an example with the North African dromedary.</title>
        <authorList>
            <person name="Elbers J.P."/>
            <person name="Rogers M.F."/>
            <person name="Perelman P.L."/>
            <person name="Proskuryakova A.A."/>
            <person name="Serdyukova N.A."/>
            <person name="Johnson W.E."/>
            <person name="Horin P."/>
            <person name="Corander J."/>
            <person name="Murphy D."/>
            <person name="Burger P.A."/>
        </authorList>
    </citation>
    <scope>NUCLEOTIDE SEQUENCE [LARGE SCALE GENOMIC DNA]</scope>
    <source>
        <strain evidence="4">Drom800</strain>
        <tissue evidence="4">Blood</tissue>
    </source>
</reference>
<dbReference type="Pfam" id="PF22037">
    <property type="entry name" value="PSD13_N"/>
    <property type="match status" value="2"/>
</dbReference>
<dbReference type="InterPro" id="IPR035298">
    <property type="entry name" value="PSMD13"/>
</dbReference>
<dbReference type="STRING" id="9838.ENSCDRP00005005054"/>
<dbReference type="GO" id="GO:0005634">
    <property type="term" value="C:nucleus"/>
    <property type="evidence" value="ECO:0007669"/>
    <property type="project" value="TreeGrafter"/>
</dbReference>
<evidence type="ECO:0000313" key="4">
    <source>
        <dbReference type="EMBL" id="KAB1251502.1"/>
    </source>
</evidence>
<evidence type="ECO:0000256" key="1">
    <source>
        <dbReference type="ARBA" id="ARBA00022942"/>
    </source>
</evidence>
<keyword evidence="5" id="KW-1185">Reference proteome</keyword>
<dbReference type="PANTHER" id="PTHR10539:SF0">
    <property type="entry name" value="26S PROTEASOME NON-ATPASE REGULATORY SUBUNIT 13"/>
    <property type="match status" value="1"/>
</dbReference>
<evidence type="ECO:0000256" key="2">
    <source>
        <dbReference type="SAM" id="MobiDB-lite"/>
    </source>
</evidence>
<dbReference type="GO" id="GO:0005829">
    <property type="term" value="C:cytosol"/>
    <property type="evidence" value="ECO:0007669"/>
    <property type="project" value="TreeGrafter"/>
</dbReference>
<dbReference type="GO" id="GO:0005198">
    <property type="term" value="F:structural molecule activity"/>
    <property type="evidence" value="ECO:0007669"/>
    <property type="project" value="TreeGrafter"/>
</dbReference>
<name>A0A5N4BY00_CAMDR</name>